<evidence type="ECO:0000313" key="2">
    <source>
        <dbReference type="EMBL" id="KAI5067066.1"/>
    </source>
</evidence>
<name>A0A9D4UGV2_ADICA</name>
<sequence>MKPLFDWLRSWRQSKSSKTGDMHTNTFTPNKESYNGNQPHHYPHSSLPIVLPPSHHHHHHHEMRLLKSCRIMPLTTTDDHNDNHNNMRIDDDYYDDDDVDIEFSTMMMASFATITRPPSHRAQGTHLTSTTTFSPNKATMPHSVSMPKAHSSTPRSPAPDLHLPPRRSIEGPSNCLGSPMVHPRSAHAKKSSRMPRSPLLRVLGRPPLPDSSSTRPREQVAMSRSPLTHATRHPPSPTLSSTTRRAKEHPSSIPQSPSTRTKGSLKTPHSPSIRAMAYPAIVPHSPVIQAMEKQLQSLSPNTHGPASLSMHASSGLDLPLAKERRTRGQTYQPLCCSSGTCILECHETETSKKVEAQAQKRFQPKKPVKYGMTIVPTKDGPRVRRLSFKNGKWIFDDSDYVVLEL</sequence>
<evidence type="ECO:0000313" key="3">
    <source>
        <dbReference type="Proteomes" id="UP000886520"/>
    </source>
</evidence>
<gene>
    <name evidence="2" type="ORF">GOP47_0017594</name>
</gene>
<feature type="region of interest" description="Disordered" evidence="1">
    <location>
        <begin position="16"/>
        <end position="44"/>
    </location>
</feature>
<feature type="compositionally biased region" description="Polar residues" evidence="1">
    <location>
        <begin position="125"/>
        <end position="137"/>
    </location>
</feature>
<dbReference type="Proteomes" id="UP000886520">
    <property type="component" value="Chromosome 17"/>
</dbReference>
<reference evidence="2" key="1">
    <citation type="submission" date="2021-01" db="EMBL/GenBank/DDBJ databases">
        <title>Adiantum capillus-veneris genome.</title>
        <authorList>
            <person name="Fang Y."/>
            <person name="Liao Q."/>
        </authorList>
    </citation>
    <scope>NUCLEOTIDE SEQUENCE</scope>
    <source>
        <strain evidence="2">H3</strain>
        <tissue evidence="2">Leaf</tissue>
    </source>
</reference>
<evidence type="ECO:0000256" key="1">
    <source>
        <dbReference type="SAM" id="MobiDB-lite"/>
    </source>
</evidence>
<protein>
    <submittedName>
        <fullName evidence="2">Uncharacterized protein</fullName>
    </submittedName>
</protein>
<organism evidence="2 3">
    <name type="scientific">Adiantum capillus-veneris</name>
    <name type="common">Maidenhair fern</name>
    <dbReference type="NCBI Taxonomy" id="13818"/>
    <lineage>
        <taxon>Eukaryota</taxon>
        <taxon>Viridiplantae</taxon>
        <taxon>Streptophyta</taxon>
        <taxon>Embryophyta</taxon>
        <taxon>Tracheophyta</taxon>
        <taxon>Polypodiopsida</taxon>
        <taxon>Polypodiidae</taxon>
        <taxon>Polypodiales</taxon>
        <taxon>Pteridineae</taxon>
        <taxon>Pteridaceae</taxon>
        <taxon>Vittarioideae</taxon>
        <taxon>Adiantum</taxon>
    </lineage>
</organism>
<keyword evidence="3" id="KW-1185">Reference proteome</keyword>
<dbReference type="OrthoDB" id="1973844at2759"/>
<dbReference type="AlphaFoldDB" id="A0A9D4UGV2"/>
<feature type="compositionally biased region" description="Basic residues" evidence="1">
    <location>
        <begin position="184"/>
        <end position="193"/>
    </location>
</feature>
<proteinExistence type="predicted"/>
<feature type="compositionally biased region" description="Polar residues" evidence="1">
    <location>
        <begin position="16"/>
        <end position="38"/>
    </location>
</feature>
<feature type="region of interest" description="Disordered" evidence="1">
    <location>
        <begin position="116"/>
        <end position="271"/>
    </location>
</feature>
<accession>A0A9D4UGV2</accession>
<feature type="compositionally biased region" description="Polar residues" evidence="1">
    <location>
        <begin position="252"/>
        <end position="270"/>
    </location>
</feature>
<dbReference type="EMBL" id="JABFUD020000017">
    <property type="protein sequence ID" value="KAI5067066.1"/>
    <property type="molecule type" value="Genomic_DNA"/>
</dbReference>
<feature type="compositionally biased region" description="Low complexity" evidence="1">
    <location>
        <begin position="195"/>
        <end position="205"/>
    </location>
</feature>
<comment type="caution">
    <text evidence="2">The sequence shown here is derived from an EMBL/GenBank/DDBJ whole genome shotgun (WGS) entry which is preliminary data.</text>
</comment>